<name>A0ABN3K747_9ACTN</name>
<sequence>MSVNQSSVLMPGTVVRDHEMLVSDEAAGGFGERFVDVGSGFAHIAGVGDDLIEGGDAQDNRGPLAFLLCVELSEFAIGAGEVDPQSLNLTEPSLHVRLRR</sequence>
<gene>
    <name evidence="1" type="ORF">GCM10010191_81930</name>
</gene>
<evidence type="ECO:0000313" key="1">
    <source>
        <dbReference type="EMBL" id="GAA2451450.1"/>
    </source>
</evidence>
<protein>
    <submittedName>
        <fullName evidence="1">Uncharacterized protein</fullName>
    </submittedName>
</protein>
<reference evidence="1 2" key="1">
    <citation type="journal article" date="2019" name="Int. J. Syst. Evol. Microbiol.">
        <title>The Global Catalogue of Microorganisms (GCM) 10K type strain sequencing project: providing services to taxonomists for standard genome sequencing and annotation.</title>
        <authorList>
            <consortium name="The Broad Institute Genomics Platform"/>
            <consortium name="The Broad Institute Genome Sequencing Center for Infectious Disease"/>
            <person name="Wu L."/>
            <person name="Ma J."/>
        </authorList>
    </citation>
    <scope>NUCLEOTIDE SEQUENCE [LARGE SCALE GENOMIC DNA]</scope>
    <source>
        <strain evidence="1 2">JCM 3325</strain>
    </source>
</reference>
<comment type="caution">
    <text evidence="1">The sequence shown here is derived from an EMBL/GenBank/DDBJ whole genome shotgun (WGS) entry which is preliminary data.</text>
</comment>
<proteinExistence type="predicted"/>
<keyword evidence="2" id="KW-1185">Reference proteome</keyword>
<organism evidence="1 2">
    <name type="scientific">Actinomadura vinacea</name>
    <dbReference type="NCBI Taxonomy" id="115336"/>
    <lineage>
        <taxon>Bacteria</taxon>
        <taxon>Bacillati</taxon>
        <taxon>Actinomycetota</taxon>
        <taxon>Actinomycetes</taxon>
        <taxon>Streptosporangiales</taxon>
        <taxon>Thermomonosporaceae</taxon>
        <taxon>Actinomadura</taxon>
    </lineage>
</organism>
<dbReference type="RefSeq" id="WP_344596666.1">
    <property type="nucleotide sequence ID" value="NZ_BAAARW010000038.1"/>
</dbReference>
<evidence type="ECO:0000313" key="2">
    <source>
        <dbReference type="Proteomes" id="UP001501231"/>
    </source>
</evidence>
<dbReference type="EMBL" id="BAAARW010000038">
    <property type="protein sequence ID" value="GAA2451450.1"/>
    <property type="molecule type" value="Genomic_DNA"/>
</dbReference>
<accession>A0ABN3K747</accession>
<dbReference type="Proteomes" id="UP001501231">
    <property type="component" value="Unassembled WGS sequence"/>
</dbReference>